<dbReference type="RefSeq" id="WP_145147287.1">
    <property type="nucleotide sequence ID" value="NZ_VNIM01000002.1"/>
</dbReference>
<dbReference type="Gene3D" id="3.30.70.2330">
    <property type="match status" value="1"/>
</dbReference>
<dbReference type="GO" id="GO:0016818">
    <property type="term" value="F:hydrolase activity, acting on acid anhydrides, in phosphorus-containing anhydrides"/>
    <property type="evidence" value="ECO:0007669"/>
    <property type="project" value="InterPro"/>
</dbReference>
<proteinExistence type="predicted"/>
<dbReference type="GO" id="GO:0008270">
    <property type="term" value="F:zinc ion binding"/>
    <property type="evidence" value="ECO:0007669"/>
    <property type="project" value="InterPro"/>
</dbReference>
<evidence type="ECO:0000256" key="3">
    <source>
        <dbReference type="SAM" id="MobiDB-lite"/>
    </source>
</evidence>
<evidence type="ECO:0000313" key="6">
    <source>
        <dbReference type="Proteomes" id="UP000318681"/>
    </source>
</evidence>
<comment type="caution">
    <text evidence="5">The sequence shown here is derived from an EMBL/GenBank/DDBJ whole genome shotgun (WGS) entry which is preliminary data.</text>
</comment>
<gene>
    <name evidence="5" type="ORF">FOY91_01275</name>
</gene>
<protein>
    <recommendedName>
        <fullName evidence="4">HIRAN domain-containing protein</fullName>
    </recommendedName>
</protein>
<dbReference type="GO" id="GO:0003676">
    <property type="term" value="F:nucleic acid binding"/>
    <property type="evidence" value="ECO:0007669"/>
    <property type="project" value="InterPro"/>
</dbReference>
<sequence>MKQLSLHVVGANHPNADGSNRRFEILLCVPGERIELVPEPKNPADPNAVAVFSVRGVQIGYLTAERAPWIGGMVRLGREIQAVFQERTRIGAAIRVAFDGEAPVIPAASVPQRQSQSDPDDAGFWPDYLPPDD</sequence>
<name>A0A558RDZ4_9SPHN</name>
<dbReference type="Proteomes" id="UP000318681">
    <property type="component" value="Unassembled WGS sequence"/>
</dbReference>
<evidence type="ECO:0000313" key="5">
    <source>
        <dbReference type="EMBL" id="TVV77412.1"/>
    </source>
</evidence>
<keyword evidence="1" id="KW-0479">Metal-binding</keyword>
<accession>A0A558RDZ4</accession>
<feature type="domain" description="HIRAN" evidence="4">
    <location>
        <begin position="28"/>
        <end position="75"/>
    </location>
</feature>
<organism evidence="5 6">
    <name type="scientific">Alterirhizorhabdus solaris</name>
    <dbReference type="NCBI Taxonomy" id="2529389"/>
    <lineage>
        <taxon>Bacteria</taxon>
        <taxon>Pseudomonadati</taxon>
        <taxon>Pseudomonadota</taxon>
        <taxon>Alphaproteobacteria</taxon>
        <taxon>Sphingomonadales</taxon>
        <taxon>Rhizorhabdaceae</taxon>
        <taxon>Alterirhizorhabdus</taxon>
    </lineage>
</organism>
<dbReference type="AlphaFoldDB" id="A0A558RDZ4"/>
<dbReference type="OrthoDB" id="7432909at2"/>
<dbReference type="InterPro" id="IPR014905">
    <property type="entry name" value="HIRAN"/>
</dbReference>
<dbReference type="EMBL" id="VNIM01000002">
    <property type="protein sequence ID" value="TVV77412.1"/>
    <property type="molecule type" value="Genomic_DNA"/>
</dbReference>
<evidence type="ECO:0000256" key="2">
    <source>
        <dbReference type="ARBA" id="ARBA00022801"/>
    </source>
</evidence>
<keyword evidence="2" id="KW-0378">Hydrolase</keyword>
<evidence type="ECO:0000256" key="1">
    <source>
        <dbReference type="ARBA" id="ARBA00022723"/>
    </source>
</evidence>
<evidence type="ECO:0000259" key="4">
    <source>
        <dbReference type="Pfam" id="PF08797"/>
    </source>
</evidence>
<feature type="region of interest" description="Disordered" evidence="3">
    <location>
        <begin position="107"/>
        <end position="133"/>
    </location>
</feature>
<reference evidence="5 6" key="1">
    <citation type="submission" date="2019-07" db="EMBL/GenBank/DDBJ databases">
        <title>Sphingomonas solaris sp. nov., isolated from a solar panel from Boston, Massachusetts.</title>
        <authorList>
            <person name="Tanner K."/>
            <person name="Pascual J."/>
            <person name="Mancuso C."/>
            <person name="Pereto J."/>
            <person name="Khalil A."/>
            <person name="Vilanova C."/>
        </authorList>
    </citation>
    <scope>NUCLEOTIDE SEQUENCE [LARGE SCALE GENOMIC DNA]</scope>
    <source>
        <strain evidence="5 6">R4DWN</strain>
    </source>
</reference>
<dbReference type="Pfam" id="PF08797">
    <property type="entry name" value="HIRAN"/>
    <property type="match status" value="1"/>
</dbReference>
<keyword evidence="6" id="KW-1185">Reference proteome</keyword>